<dbReference type="Proteomes" id="UP000030669">
    <property type="component" value="Unassembled WGS sequence"/>
</dbReference>
<evidence type="ECO:0000313" key="2">
    <source>
        <dbReference type="Proteomes" id="UP000030669"/>
    </source>
</evidence>
<dbReference type="GeneID" id="19301585"/>
<name>S7QCX3_GLOTA</name>
<reference evidence="1 2" key="1">
    <citation type="journal article" date="2012" name="Science">
        <title>The Paleozoic origin of enzymatic lignin decomposition reconstructed from 31 fungal genomes.</title>
        <authorList>
            <person name="Floudas D."/>
            <person name="Binder M."/>
            <person name="Riley R."/>
            <person name="Barry K."/>
            <person name="Blanchette R.A."/>
            <person name="Henrissat B."/>
            <person name="Martinez A.T."/>
            <person name="Otillar R."/>
            <person name="Spatafora J.W."/>
            <person name="Yadav J.S."/>
            <person name="Aerts A."/>
            <person name="Benoit I."/>
            <person name="Boyd A."/>
            <person name="Carlson A."/>
            <person name="Copeland A."/>
            <person name="Coutinho P.M."/>
            <person name="de Vries R.P."/>
            <person name="Ferreira P."/>
            <person name="Findley K."/>
            <person name="Foster B."/>
            <person name="Gaskell J."/>
            <person name="Glotzer D."/>
            <person name="Gorecki P."/>
            <person name="Heitman J."/>
            <person name="Hesse C."/>
            <person name="Hori C."/>
            <person name="Igarashi K."/>
            <person name="Jurgens J.A."/>
            <person name="Kallen N."/>
            <person name="Kersten P."/>
            <person name="Kohler A."/>
            <person name="Kuees U."/>
            <person name="Kumar T.K.A."/>
            <person name="Kuo A."/>
            <person name="LaButti K."/>
            <person name="Larrondo L.F."/>
            <person name="Lindquist E."/>
            <person name="Ling A."/>
            <person name="Lombard V."/>
            <person name="Lucas S."/>
            <person name="Lundell T."/>
            <person name="Martin R."/>
            <person name="McLaughlin D.J."/>
            <person name="Morgenstern I."/>
            <person name="Morin E."/>
            <person name="Murat C."/>
            <person name="Nagy L.G."/>
            <person name="Nolan M."/>
            <person name="Ohm R.A."/>
            <person name="Patyshakuliyeva A."/>
            <person name="Rokas A."/>
            <person name="Ruiz-Duenas F.J."/>
            <person name="Sabat G."/>
            <person name="Salamov A."/>
            <person name="Samejima M."/>
            <person name="Schmutz J."/>
            <person name="Slot J.C."/>
            <person name="St John F."/>
            <person name="Stenlid J."/>
            <person name="Sun H."/>
            <person name="Sun S."/>
            <person name="Syed K."/>
            <person name="Tsang A."/>
            <person name="Wiebenga A."/>
            <person name="Young D."/>
            <person name="Pisabarro A."/>
            <person name="Eastwood D.C."/>
            <person name="Martin F."/>
            <person name="Cullen D."/>
            <person name="Grigoriev I.V."/>
            <person name="Hibbett D.S."/>
        </authorList>
    </citation>
    <scope>NUCLEOTIDE SEQUENCE [LARGE SCALE GENOMIC DNA]</scope>
    <source>
        <strain evidence="1 2">ATCC 11539</strain>
    </source>
</reference>
<accession>S7QCX3</accession>
<evidence type="ECO:0000313" key="1">
    <source>
        <dbReference type="EMBL" id="EPQ57233.1"/>
    </source>
</evidence>
<dbReference type="KEGG" id="gtr:GLOTRDRAFT_127599"/>
<keyword evidence="2" id="KW-1185">Reference proteome</keyword>
<organism evidence="1 2">
    <name type="scientific">Gloeophyllum trabeum (strain ATCC 11539 / FP-39264 / Madison 617)</name>
    <name type="common">Brown rot fungus</name>
    <dbReference type="NCBI Taxonomy" id="670483"/>
    <lineage>
        <taxon>Eukaryota</taxon>
        <taxon>Fungi</taxon>
        <taxon>Dikarya</taxon>
        <taxon>Basidiomycota</taxon>
        <taxon>Agaricomycotina</taxon>
        <taxon>Agaricomycetes</taxon>
        <taxon>Gloeophyllales</taxon>
        <taxon>Gloeophyllaceae</taxon>
        <taxon>Gloeophyllum</taxon>
    </lineage>
</organism>
<dbReference type="AlphaFoldDB" id="S7QCX3"/>
<gene>
    <name evidence="1" type="ORF">GLOTRDRAFT_127599</name>
</gene>
<dbReference type="EMBL" id="KB469299">
    <property type="protein sequence ID" value="EPQ57233.1"/>
    <property type="molecule type" value="Genomic_DNA"/>
</dbReference>
<proteinExistence type="predicted"/>
<protein>
    <submittedName>
        <fullName evidence="1">Uncharacterized protein</fullName>
    </submittedName>
</protein>
<sequence length="107" mass="11916">MDSCETSGSHTVWDPEEWIGHGKTYPADDLPEAVSLARDVFLRGIPDGQILSEDRRTLRLCDAALRLFNEFHLESEMAKLASAVEELAKLRRKRKAVSGADMVSDGE</sequence>
<dbReference type="RefSeq" id="XP_007864363.1">
    <property type="nucleotide sequence ID" value="XM_007866172.1"/>
</dbReference>
<dbReference type="HOGENOM" id="CLU_2210325_0_0_1"/>